<name>A0A9D0ZP43_9FIRM</name>
<evidence type="ECO:0000259" key="6">
    <source>
        <dbReference type="Pfam" id="PF01957"/>
    </source>
</evidence>
<reference evidence="7" key="1">
    <citation type="submission" date="2020-10" db="EMBL/GenBank/DDBJ databases">
        <authorList>
            <person name="Gilroy R."/>
        </authorList>
    </citation>
    <scope>NUCLEOTIDE SEQUENCE</scope>
    <source>
        <strain evidence="7">CHK147-3167</strain>
    </source>
</reference>
<dbReference type="PANTHER" id="PTHR33507">
    <property type="entry name" value="INNER MEMBRANE PROTEIN YBBJ"/>
    <property type="match status" value="1"/>
</dbReference>
<dbReference type="Pfam" id="PF01957">
    <property type="entry name" value="NfeD"/>
    <property type="match status" value="1"/>
</dbReference>
<dbReference type="GO" id="GO:0005886">
    <property type="term" value="C:plasma membrane"/>
    <property type="evidence" value="ECO:0007669"/>
    <property type="project" value="TreeGrafter"/>
</dbReference>
<keyword evidence="2 5" id="KW-0812">Transmembrane</keyword>
<evidence type="ECO:0000256" key="4">
    <source>
        <dbReference type="ARBA" id="ARBA00023136"/>
    </source>
</evidence>
<dbReference type="InterPro" id="IPR052165">
    <property type="entry name" value="Membrane_assoc_protease"/>
</dbReference>
<feature type="domain" description="NfeD-like C-terminal" evidence="6">
    <location>
        <begin position="81"/>
        <end position="138"/>
    </location>
</feature>
<dbReference type="Gene3D" id="2.40.50.140">
    <property type="entry name" value="Nucleic acid-binding proteins"/>
    <property type="match status" value="1"/>
</dbReference>
<evidence type="ECO:0000256" key="3">
    <source>
        <dbReference type="ARBA" id="ARBA00022989"/>
    </source>
</evidence>
<dbReference type="EMBL" id="DVFV01000004">
    <property type="protein sequence ID" value="HIQ90029.1"/>
    <property type="molecule type" value="Genomic_DNA"/>
</dbReference>
<sequence>MSQWVVWLIIVILLALIEAMSINLTTVWFVASGICALGVSLLTDNYIIQFAVFVIVGVILLITTKPILVKHFNKNHPKTNADRVIGMTGIVTEKITKNNPGEVKVDGKRWTAEADRLIQKDSLVRVTELNGVKLKVEKVKEEK</sequence>
<proteinExistence type="predicted"/>
<keyword evidence="4 5" id="KW-0472">Membrane</keyword>
<comment type="subcellular location">
    <subcellularLocation>
        <location evidence="1">Membrane</location>
        <topology evidence="1">Multi-pass membrane protein</topology>
    </subcellularLocation>
</comment>
<gene>
    <name evidence="7" type="ORF">IAB27_00150</name>
</gene>
<dbReference type="SUPFAM" id="SSF141322">
    <property type="entry name" value="NfeD domain-like"/>
    <property type="match status" value="1"/>
</dbReference>
<dbReference type="InterPro" id="IPR012340">
    <property type="entry name" value="NA-bd_OB-fold"/>
</dbReference>
<comment type="caution">
    <text evidence="7">The sequence shown here is derived from an EMBL/GenBank/DDBJ whole genome shotgun (WGS) entry which is preliminary data.</text>
</comment>
<dbReference type="Proteomes" id="UP000886786">
    <property type="component" value="Unassembled WGS sequence"/>
</dbReference>
<feature type="transmembrane region" description="Helical" evidence="5">
    <location>
        <begin position="7"/>
        <end position="40"/>
    </location>
</feature>
<evidence type="ECO:0000256" key="5">
    <source>
        <dbReference type="SAM" id="Phobius"/>
    </source>
</evidence>
<dbReference type="AlphaFoldDB" id="A0A9D0ZP43"/>
<keyword evidence="3 5" id="KW-1133">Transmembrane helix</keyword>
<organism evidence="7 8">
    <name type="scientific">Candidatus Coprosoma intestinipullorum</name>
    <dbReference type="NCBI Taxonomy" id="2840752"/>
    <lineage>
        <taxon>Bacteria</taxon>
        <taxon>Bacillati</taxon>
        <taxon>Bacillota</taxon>
        <taxon>Bacillota incertae sedis</taxon>
        <taxon>Candidatus Coprosoma</taxon>
    </lineage>
</organism>
<evidence type="ECO:0000313" key="7">
    <source>
        <dbReference type="EMBL" id="HIQ90029.1"/>
    </source>
</evidence>
<protein>
    <submittedName>
        <fullName evidence="7">NfeD family protein</fullName>
    </submittedName>
</protein>
<dbReference type="InterPro" id="IPR002810">
    <property type="entry name" value="NfeD-like_C"/>
</dbReference>
<evidence type="ECO:0000256" key="1">
    <source>
        <dbReference type="ARBA" id="ARBA00004141"/>
    </source>
</evidence>
<dbReference type="PANTHER" id="PTHR33507:SF3">
    <property type="entry name" value="INNER MEMBRANE PROTEIN YBBJ"/>
    <property type="match status" value="1"/>
</dbReference>
<evidence type="ECO:0000313" key="8">
    <source>
        <dbReference type="Proteomes" id="UP000886786"/>
    </source>
</evidence>
<accession>A0A9D0ZP43</accession>
<reference evidence="7" key="2">
    <citation type="journal article" date="2021" name="PeerJ">
        <title>Extensive microbial diversity within the chicken gut microbiome revealed by metagenomics and culture.</title>
        <authorList>
            <person name="Gilroy R."/>
            <person name="Ravi A."/>
            <person name="Getino M."/>
            <person name="Pursley I."/>
            <person name="Horton D.L."/>
            <person name="Alikhan N.F."/>
            <person name="Baker D."/>
            <person name="Gharbi K."/>
            <person name="Hall N."/>
            <person name="Watson M."/>
            <person name="Adriaenssens E.M."/>
            <person name="Foster-Nyarko E."/>
            <person name="Jarju S."/>
            <person name="Secka A."/>
            <person name="Antonio M."/>
            <person name="Oren A."/>
            <person name="Chaudhuri R.R."/>
            <person name="La Ragione R."/>
            <person name="Hildebrand F."/>
            <person name="Pallen M.J."/>
        </authorList>
    </citation>
    <scope>NUCLEOTIDE SEQUENCE</scope>
    <source>
        <strain evidence="7">CHK147-3167</strain>
    </source>
</reference>
<evidence type="ECO:0000256" key="2">
    <source>
        <dbReference type="ARBA" id="ARBA00022692"/>
    </source>
</evidence>
<feature type="transmembrane region" description="Helical" evidence="5">
    <location>
        <begin position="46"/>
        <end position="68"/>
    </location>
</feature>